<feature type="region of interest" description="Disordered" evidence="4">
    <location>
        <begin position="766"/>
        <end position="799"/>
    </location>
</feature>
<evidence type="ECO:0000313" key="6">
    <source>
        <dbReference type="EMBL" id="KAF2010693.1"/>
    </source>
</evidence>
<dbReference type="OrthoDB" id="423221at2759"/>
<keyword evidence="7" id="KW-1185">Reference proteome</keyword>
<organism evidence="6 7">
    <name type="scientific">Aaosphaeria arxii CBS 175.79</name>
    <dbReference type="NCBI Taxonomy" id="1450172"/>
    <lineage>
        <taxon>Eukaryota</taxon>
        <taxon>Fungi</taxon>
        <taxon>Dikarya</taxon>
        <taxon>Ascomycota</taxon>
        <taxon>Pezizomycotina</taxon>
        <taxon>Dothideomycetes</taxon>
        <taxon>Pleosporomycetidae</taxon>
        <taxon>Pleosporales</taxon>
        <taxon>Pleosporales incertae sedis</taxon>
        <taxon>Aaosphaeria</taxon>
    </lineage>
</organism>
<dbReference type="GO" id="GO:0006281">
    <property type="term" value="P:DNA repair"/>
    <property type="evidence" value="ECO:0007669"/>
    <property type="project" value="TreeGrafter"/>
</dbReference>
<dbReference type="InterPro" id="IPR050628">
    <property type="entry name" value="SNF2_RAD54_helicase_TF"/>
</dbReference>
<evidence type="ECO:0000259" key="5">
    <source>
        <dbReference type="Pfam" id="PF00176"/>
    </source>
</evidence>
<accession>A0A6A5XCU8</accession>
<dbReference type="InterPro" id="IPR038718">
    <property type="entry name" value="SNF2-like_sf"/>
</dbReference>
<evidence type="ECO:0000256" key="2">
    <source>
        <dbReference type="ARBA" id="ARBA00022801"/>
    </source>
</evidence>
<sequence>MVKCEEAYLIYEPLDEPDWTVVDRAVIYRDVEDKVFKNGRYCDEKVTELGIYIDTFKRHGSAPLHIPHTSIKRLGGYITCYNSMYCIGVSDHHLLPTVIDLQLVLDYVATPTNHPLVLCKKCAKIRLWPKTFTMVDADNTEYVDLIYKPLNEPERTVIDEAVINRNVDVIVWENGRDRYEKVTQLRIEADTFKRHGSEPLHIPPDLTTRAVSDHHLLPTVIDLQLILNYVAAEGQTGENCSIACVRQIEGFDRQQREGEGGFNQYRIRNHSHRQHFTFIFSDRCHHARLDRPCRVIARCASTWRPWSTHRTSHNISVESTENSQRVDLRLTPAVPPIERTTALVSAFAAKEVRRCDQSIPILEVTIPDVEGAFSLATHSWALEYARIIRGFSEWSDITACALEPMCDCAPSIPRPLYSINGKGEAIAQVDEEAIAEFERRLRPRGSIFTHQALREDSKGRLQMIFNIAALLHRARSHTETQHGYTAAWRLISDHVDESAREAPKGFQLQSRSSQTPYTGNLSLKHDLSTSQEKSLSWIIDQEKGKTLAIQETEEAIDAQLHWRADVRIQHKTVIRGGILADLPSFGKTVTTIALIQREYEIDEVYGVPDQGFTDPLGLVSTAATLVVCPQTLYRRWQDEFVKFLGKTRCSQMGVRAIGSMEDLRRTTIADIQNSRVVIVPWNVLADDKYVRQLADFTTMPKLALKQEKRAFNSWLNYVNSEIPSRVQELVQEGVRLFKRGKKEALEARLKQPGFKGVVPLKPQHGSAYQSYKGSDHNSQMAPVQGTDTTKPKRTNTSRDGDWMSYCPPLHIFAFNRIVIDEYHYLCSSDPKNSAAYALIKAISGHGR</sequence>
<feature type="domain" description="SNF2 N-terminal" evidence="5">
    <location>
        <begin position="531"/>
        <end position="684"/>
    </location>
</feature>
<proteinExistence type="predicted"/>
<protein>
    <recommendedName>
        <fullName evidence="5">SNF2 N-terminal domain-containing protein</fullName>
    </recommendedName>
</protein>
<dbReference type="GO" id="GO:0005524">
    <property type="term" value="F:ATP binding"/>
    <property type="evidence" value="ECO:0007669"/>
    <property type="project" value="UniProtKB-KW"/>
</dbReference>
<keyword evidence="1" id="KW-0547">Nucleotide-binding</keyword>
<keyword evidence="2" id="KW-0378">Hydrolase</keyword>
<name>A0A6A5XCU8_9PLEO</name>
<evidence type="ECO:0000313" key="7">
    <source>
        <dbReference type="Proteomes" id="UP000799778"/>
    </source>
</evidence>
<dbReference type="InterPro" id="IPR000330">
    <property type="entry name" value="SNF2_N"/>
</dbReference>
<dbReference type="GO" id="GO:0016787">
    <property type="term" value="F:hydrolase activity"/>
    <property type="evidence" value="ECO:0007669"/>
    <property type="project" value="UniProtKB-KW"/>
</dbReference>
<dbReference type="AlphaFoldDB" id="A0A6A5XCU8"/>
<dbReference type="GeneID" id="54288745"/>
<reference evidence="6" key="1">
    <citation type="journal article" date="2020" name="Stud. Mycol.">
        <title>101 Dothideomycetes genomes: a test case for predicting lifestyles and emergence of pathogens.</title>
        <authorList>
            <person name="Haridas S."/>
            <person name="Albert R."/>
            <person name="Binder M."/>
            <person name="Bloem J."/>
            <person name="Labutti K."/>
            <person name="Salamov A."/>
            <person name="Andreopoulos B."/>
            <person name="Baker S."/>
            <person name="Barry K."/>
            <person name="Bills G."/>
            <person name="Bluhm B."/>
            <person name="Cannon C."/>
            <person name="Castanera R."/>
            <person name="Culley D."/>
            <person name="Daum C."/>
            <person name="Ezra D."/>
            <person name="Gonzalez J."/>
            <person name="Henrissat B."/>
            <person name="Kuo A."/>
            <person name="Liang C."/>
            <person name="Lipzen A."/>
            <person name="Lutzoni F."/>
            <person name="Magnuson J."/>
            <person name="Mondo S."/>
            <person name="Nolan M."/>
            <person name="Ohm R."/>
            <person name="Pangilinan J."/>
            <person name="Park H.-J."/>
            <person name="Ramirez L."/>
            <person name="Alfaro M."/>
            <person name="Sun H."/>
            <person name="Tritt A."/>
            <person name="Yoshinaga Y."/>
            <person name="Zwiers L.-H."/>
            <person name="Turgeon B."/>
            <person name="Goodwin S."/>
            <person name="Spatafora J."/>
            <person name="Crous P."/>
            <person name="Grigoriev I."/>
        </authorList>
    </citation>
    <scope>NUCLEOTIDE SEQUENCE</scope>
    <source>
        <strain evidence="6">CBS 175.79</strain>
    </source>
</reference>
<dbReference type="PANTHER" id="PTHR45626:SF26">
    <property type="entry name" value="FAMILY HELICASE, PUTATIVE (AFU_ORTHOLOGUE AFUA_2G09120)-RELATED"/>
    <property type="match status" value="1"/>
</dbReference>
<dbReference type="SUPFAM" id="SSF52540">
    <property type="entry name" value="P-loop containing nucleoside triphosphate hydrolases"/>
    <property type="match status" value="1"/>
</dbReference>
<gene>
    <name evidence="6" type="ORF">BU24DRAFT_454992</name>
</gene>
<feature type="compositionally biased region" description="Polar residues" evidence="4">
    <location>
        <begin position="766"/>
        <end position="788"/>
    </location>
</feature>
<dbReference type="EMBL" id="ML978076">
    <property type="protein sequence ID" value="KAF2010693.1"/>
    <property type="molecule type" value="Genomic_DNA"/>
</dbReference>
<dbReference type="PANTHER" id="PTHR45626">
    <property type="entry name" value="TRANSCRIPTION TERMINATION FACTOR 2-RELATED"/>
    <property type="match status" value="1"/>
</dbReference>
<dbReference type="Proteomes" id="UP000799778">
    <property type="component" value="Unassembled WGS sequence"/>
</dbReference>
<dbReference type="Pfam" id="PF00176">
    <property type="entry name" value="SNF2-rel_dom"/>
    <property type="match status" value="1"/>
</dbReference>
<dbReference type="InterPro" id="IPR027417">
    <property type="entry name" value="P-loop_NTPase"/>
</dbReference>
<dbReference type="GO" id="GO:0008094">
    <property type="term" value="F:ATP-dependent activity, acting on DNA"/>
    <property type="evidence" value="ECO:0007669"/>
    <property type="project" value="TreeGrafter"/>
</dbReference>
<dbReference type="RefSeq" id="XP_033379032.1">
    <property type="nucleotide sequence ID" value="XM_033531348.1"/>
</dbReference>
<dbReference type="GO" id="GO:0005634">
    <property type="term" value="C:nucleus"/>
    <property type="evidence" value="ECO:0007669"/>
    <property type="project" value="TreeGrafter"/>
</dbReference>
<keyword evidence="3" id="KW-0067">ATP-binding</keyword>
<evidence type="ECO:0000256" key="1">
    <source>
        <dbReference type="ARBA" id="ARBA00022741"/>
    </source>
</evidence>
<evidence type="ECO:0000256" key="4">
    <source>
        <dbReference type="SAM" id="MobiDB-lite"/>
    </source>
</evidence>
<dbReference type="Gene3D" id="3.40.50.10810">
    <property type="entry name" value="Tandem AAA-ATPase domain"/>
    <property type="match status" value="1"/>
</dbReference>
<evidence type="ECO:0000256" key="3">
    <source>
        <dbReference type="ARBA" id="ARBA00022840"/>
    </source>
</evidence>